<keyword evidence="2" id="KW-1185">Reference proteome</keyword>
<gene>
    <name evidence="1" type="ORF">B0H17DRAFT_1207237</name>
</gene>
<evidence type="ECO:0000313" key="2">
    <source>
        <dbReference type="Proteomes" id="UP001221757"/>
    </source>
</evidence>
<evidence type="ECO:0000313" key="1">
    <source>
        <dbReference type="EMBL" id="KAJ7677189.1"/>
    </source>
</evidence>
<dbReference type="AlphaFoldDB" id="A0AAD7G854"/>
<reference evidence="1" key="1">
    <citation type="submission" date="2023-03" db="EMBL/GenBank/DDBJ databases">
        <title>Massive genome expansion in bonnet fungi (Mycena s.s.) driven by repeated elements and novel gene families across ecological guilds.</title>
        <authorList>
            <consortium name="Lawrence Berkeley National Laboratory"/>
            <person name="Harder C.B."/>
            <person name="Miyauchi S."/>
            <person name="Viragh M."/>
            <person name="Kuo A."/>
            <person name="Thoen E."/>
            <person name="Andreopoulos B."/>
            <person name="Lu D."/>
            <person name="Skrede I."/>
            <person name="Drula E."/>
            <person name="Henrissat B."/>
            <person name="Morin E."/>
            <person name="Kohler A."/>
            <person name="Barry K."/>
            <person name="LaButti K."/>
            <person name="Morin E."/>
            <person name="Salamov A."/>
            <person name="Lipzen A."/>
            <person name="Mereny Z."/>
            <person name="Hegedus B."/>
            <person name="Baldrian P."/>
            <person name="Stursova M."/>
            <person name="Weitz H."/>
            <person name="Taylor A."/>
            <person name="Grigoriev I.V."/>
            <person name="Nagy L.G."/>
            <person name="Martin F."/>
            <person name="Kauserud H."/>
        </authorList>
    </citation>
    <scope>NUCLEOTIDE SEQUENCE</scope>
    <source>
        <strain evidence="1">CBHHK067</strain>
    </source>
</reference>
<organism evidence="1 2">
    <name type="scientific">Mycena rosella</name>
    <name type="common">Pink bonnet</name>
    <name type="synonym">Agaricus rosellus</name>
    <dbReference type="NCBI Taxonomy" id="1033263"/>
    <lineage>
        <taxon>Eukaryota</taxon>
        <taxon>Fungi</taxon>
        <taxon>Dikarya</taxon>
        <taxon>Basidiomycota</taxon>
        <taxon>Agaricomycotina</taxon>
        <taxon>Agaricomycetes</taxon>
        <taxon>Agaricomycetidae</taxon>
        <taxon>Agaricales</taxon>
        <taxon>Marasmiineae</taxon>
        <taxon>Mycenaceae</taxon>
        <taxon>Mycena</taxon>
    </lineage>
</organism>
<name>A0AAD7G854_MYCRO</name>
<protein>
    <submittedName>
        <fullName evidence="1">Uncharacterized protein</fullName>
    </submittedName>
</protein>
<comment type="caution">
    <text evidence="1">The sequence shown here is derived from an EMBL/GenBank/DDBJ whole genome shotgun (WGS) entry which is preliminary data.</text>
</comment>
<sequence>MAPDLSTHFTADVRNIDRFASSLTVSDPRTLAFSIHGTHYLPAPASASKADTYTYTDPHDEPFQAIIFWRVRDSVAWTDTGRVIRIDCAGADSDIVQELFKPQIAQVSLAVQSEYFRDLQLNDFSHIKSASDNPPWRTLGGTYLDVHLGHDNSDLCVLHEFHRGRHTSSIRTLTQEWPIRPGHWLVAQVTLRRFQFQEPHTKGLVRRTSVIFYSMPVNNLPVEVLNLCFHIHYGSFLDDPAGFYVRMLDISKVCVDWEAISNADAFSWWHIYIDSDSDIDQILHCVAFAGEHSLRVYTELRTPSNAI</sequence>
<dbReference type="Proteomes" id="UP001221757">
    <property type="component" value="Unassembled WGS sequence"/>
</dbReference>
<dbReference type="EMBL" id="JARKIE010000141">
    <property type="protein sequence ID" value="KAJ7677189.1"/>
    <property type="molecule type" value="Genomic_DNA"/>
</dbReference>
<accession>A0AAD7G854</accession>
<proteinExistence type="predicted"/>